<dbReference type="GeneID" id="19952387"/>
<keyword evidence="1" id="KW-1133">Transmembrane helix</keyword>
<evidence type="ECO:0000313" key="2">
    <source>
        <dbReference type="EMBL" id="EQC30605.1"/>
    </source>
</evidence>
<dbReference type="EMBL" id="JH767174">
    <property type="protein sequence ID" value="EQC30605.1"/>
    <property type="molecule type" value="Genomic_DNA"/>
</dbReference>
<accession>T0QAQ7</accession>
<organism evidence="2 3">
    <name type="scientific">Saprolegnia diclina (strain VS20)</name>
    <dbReference type="NCBI Taxonomy" id="1156394"/>
    <lineage>
        <taxon>Eukaryota</taxon>
        <taxon>Sar</taxon>
        <taxon>Stramenopiles</taxon>
        <taxon>Oomycota</taxon>
        <taxon>Saprolegniomycetes</taxon>
        <taxon>Saprolegniales</taxon>
        <taxon>Saprolegniaceae</taxon>
        <taxon>Saprolegnia</taxon>
    </lineage>
</organism>
<feature type="transmembrane region" description="Helical" evidence="1">
    <location>
        <begin position="359"/>
        <end position="379"/>
    </location>
</feature>
<keyword evidence="3" id="KW-1185">Reference proteome</keyword>
<evidence type="ECO:0000256" key="1">
    <source>
        <dbReference type="SAM" id="Phobius"/>
    </source>
</evidence>
<reference evidence="2 3" key="1">
    <citation type="submission" date="2012-04" db="EMBL/GenBank/DDBJ databases">
        <title>The Genome Sequence of Saprolegnia declina VS20.</title>
        <authorList>
            <consortium name="The Broad Institute Genome Sequencing Platform"/>
            <person name="Russ C."/>
            <person name="Nusbaum C."/>
            <person name="Tyler B."/>
            <person name="van West P."/>
            <person name="Dieguez-Uribeondo J."/>
            <person name="de Bruijn I."/>
            <person name="Tripathy S."/>
            <person name="Jiang R."/>
            <person name="Young S.K."/>
            <person name="Zeng Q."/>
            <person name="Gargeya S."/>
            <person name="Fitzgerald M."/>
            <person name="Haas B."/>
            <person name="Abouelleil A."/>
            <person name="Alvarado L."/>
            <person name="Arachchi H.M."/>
            <person name="Berlin A."/>
            <person name="Chapman S.B."/>
            <person name="Goldberg J."/>
            <person name="Griggs A."/>
            <person name="Gujja S."/>
            <person name="Hansen M."/>
            <person name="Howarth C."/>
            <person name="Imamovic A."/>
            <person name="Larimer J."/>
            <person name="McCowen C."/>
            <person name="Montmayeur A."/>
            <person name="Murphy C."/>
            <person name="Neiman D."/>
            <person name="Pearson M."/>
            <person name="Priest M."/>
            <person name="Roberts A."/>
            <person name="Saif S."/>
            <person name="Shea T."/>
            <person name="Sisk P."/>
            <person name="Sykes S."/>
            <person name="Wortman J."/>
            <person name="Nusbaum C."/>
            <person name="Birren B."/>
        </authorList>
    </citation>
    <scope>NUCLEOTIDE SEQUENCE [LARGE SCALE GENOMIC DNA]</scope>
    <source>
        <strain evidence="2 3">VS20</strain>
    </source>
</reference>
<gene>
    <name evidence="2" type="ORF">SDRG_11660</name>
</gene>
<sequence length="397" mass="43299">MALLDGTLWRRVLDRYFDCVGRQCDALSRSDAPYLAITAQYTSCITSCAAAETIATTNDIRDELTAIAALGYDELASVRRYLAGDDDAWPASHPAVYAENARVLPTDYFVPWESLLVPIPVGSLQLWTTATAYLEACVGHRKDQEICDAPTVQTVLRASRRVSIVAPHMAPFAPPGHPNTVLNPLAHVGPRHVCVASHGSLQLYKLWGADNDCAPDVVDGGLPVEYRRHQLPPNVWTLGPMEANGTEWPAPAAYTYCGTEQYAAYLERELFGDCAMAPASLQCFVSLWSRRADCMASVLNVHLLLSHRPNAFVATIGQSAGVLTGFYRCEHDISRASIARGAPNALTTSSLLLQRHVSGLSFTVCMGGSLLLLALLFAVQRSRRRPVDENDVYLALL</sequence>
<dbReference type="OrthoDB" id="75996at2759"/>
<proteinExistence type="predicted"/>
<keyword evidence="1" id="KW-0472">Membrane</keyword>
<dbReference type="OMA" id="SRRADCM"/>
<dbReference type="InParanoid" id="T0QAQ7"/>
<protein>
    <submittedName>
        <fullName evidence="2">Uncharacterized protein</fullName>
    </submittedName>
</protein>
<dbReference type="RefSeq" id="XP_008615931.1">
    <property type="nucleotide sequence ID" value="XM_008617709.1"/>
</dbReference>
<evidence type="ECO:0000313" key="3">
    <source>
        <dbReference type="Proteomes" id="UP000030762"/>
    </source>
</evidence>
<name>T0QAQ7_SAPDV</name>
<dbReference type="AlphaFoldDB" id="T0QAQ7"/>
<dbReference type="VEuPathDB" id="FungiDB:SDRG_11660"/>
<dbReference type="Proteomes" id="UP000030762">
    <property type="component" value="Unassembled WGS sequence"/>
</dbReference>
<keyword evidence="1" id="KW-0812">Transmembrane</keyword>